<keyword evidence="3" id="KW-1185">Reference proteome</keyword>
<reference evidence="2" key="1">
    <citation type="submission" date="2021-01" db="EMBL/GenBank/DDBJ databases">
        <title>Adiantum capillus-veneris genome.</title>
        <authorList>
            <person name="Fang Y."/>
            <person name="Liao Q."/>
        </authorList>
    </citation>
    <scope>NUCLEOTIDE SEQUENCE</scope>
    <source>
        <strain evidence="2">H3</strain>
        <tissue evidence="2">Leaf</tissue>
    </source>
</reference>
<accession>A0A9D4UBB6</accession>
<feature type="region of interest" description="Disordered" evidence="1">
    <location>
        <begin position="1"/>
        <end position="25"/>
    </location>
</feature>
<evidence type="ECO:0000313" key="3">
    <source>
        <dbReference type="Proteomes" id="UP000886520"/>
    </source>
</evidence>
<proteinExistence type="predicted"/>
<dbReference type="Proteomes" id="UP000886520">
    <property type="component" value="Chromosome 19"/>
</dbReference>
<organism evidence="2 3">
    <name type="scientific">Adiantum capillus-veneris</name>
    <name type="common">Maidenhair fern</name>
    <dbReference type="NCBI Taxonomy" id="13818"/>
    <lineage>
        <taxon>Eukaryota</taxon>
        <taxon>Viridiplantae</taxon>
        <taxon>Streptophyta</taxon>
        <taxon>Embryophyta</taxon>
        <taxon>Tracheophyta</taxon>
        <taxon>Polypodiopsida</taxon>
        <taxon>Polypodiidae</taxon>
        <taxon>Polypodiales</taxon>
        <taxon>Pteridineae</taxon>
        <taxon>Pteridaceae</taxon>
        <taxon>Vittarioideae</taxon>
        <taxon>Adiantum</taxon>
    </lineage>
</organism>
<dbReference type="EMBL" id="JABFUD020000019">
    <property type="protein sequence ID" value="KAI5064894.1"/>
    <property type="molecule type" value="Genomic_DNA"/>
</dbReference>
<dbReference type="AlphaFoldDB" id="A0A9D4UBB6"/>
<name>A0A9D4UBB6_ADICA</name>
<sequence>MMEISSRHDRRDDGDPGEHVKKDERQRCICPNARELIQSYLFRRVKPRPCTYIQGGPVNTTVLLLGFRDSRFRDSQ</sequence>
<protein>
    <submittedName>
        <fullName evidence="2">Uncharacterized protein</fullName>
    </submittedName>
</protein>
<gene>
    <name evidence="2" type="ORF">GOP47_0019589</name>
</gene>
<comment type="caution">
    <text evidence="2">The sequence shown here is derived from an EMBL/GenBank/DDBJ whole genome shotgun (WGS) entry which is preliminary data.</text>
</comment>
<evidence type="ECO:0000313" key="2">
    <source>
        <dbReference type="EMBL" id="KAI5064894.1"/>
    </source>
</evidence>
<evidence type="ECO:0000256" key="1">
    <source>
        <dbReference type="SAM" id="MobiDB-lite"/>
    </source>
</evidence>